<dbReference type="Pfam" id="PF13191">
    <property type="entry name" value="AAA_16"/>
    <property type="match status" value="1"/>
</dbReference>
<dbReference type="EMBL" id="CP012752">
    <property type="protein sequence ID" value="ALG10708.1"/>
    <property type="molecule type" value="Genomic_DNA"/>
</dbReference>
<dbReference type="RefSeq" id="WP_054292611.1">
    <property type="nucleotide sequence ID" value="NZ_CP012752.1"/>
</dbReference>
<feature type="domain" description="HTH luxR-type" evidence="3">
    <location>
        <begin position="838"/>
        <end position="899"/>
    </location>
</feature>
<dbReference type="CDD" id="cd06170">
    <property type="entry name" value="LuxR_C_like"/>
    <property type="match status" value="1"/>
</dbReference>
<dbReference type="STRING" id="860235.AOZ06_30850"/>
<evidence type="ECO:0000313" key="4">
    <source>
        <dbReference type="EMBL" id="ALG10708.1"/>
    </source>
</evidence>
<organism evidence="4 5">
    <name type="scientific">Kibdelosporangium phytohabitans</name>
    <dbReference type="NCBI Taxonomy" id="860235"/>
    <lineage>
        <taxon>Bacteria</taxon>
        <taxon>Bacillati</taxon>
        <taxon>Actinomycetota</taxon>
        <taxon>Actinomycetes</taxon>
        <taxon>Pseudonocardiales</taxon>
        <taxon>Pseudonocardiaceae</taxon>
        <taxon>Kibdelosporangium</taxon>
    </lineage>
</organism>
<dbReference type="GO" id="GO:0006355">
    <property type="term" value="P:regulation of DNA-templated transcription"/>
    <property type="evidence" value="ECO:0007669"/>
    <property type="project" value="InterPro"/>
</dbReference>
<dbReference type="InterPro" id="IPR016032">
    <property type="entry name" value="Sig_transdc_resp-reg_C-effctor"/>
</dbReference>
<evidence type="ECO:0000313" key="5">
    <source>
        <dbReference type="Proteomes" id="UP000063699"/>
    </source>
</evidence>
<keyword evidence="2" id="KW-0067">ATP-binding</keyword>
<evidence type="ECO:0000256" key="1">
    <source>
        <dbReference type="ARBA" id="ARBA00022741"/>
    </source>
</evidence>
<evidence type="ECO:0000259" key="3">
    <source>
        <dbReference type="PROSITE" id="PS50043"/>
    </source>
</evidence>
<dbReference type="InterPro" id="IPR036388">
    <property type="entry name" value="WH-like_DNA-bd_sf"/>
</dbReference>
<keyword evidence="1" id="KW-0547">Nucleotide-binding</keyword>
<dbReference type="PROSITE" id="PS50043">
    <property type="entry name" value="HTH_LUXR_2"/>
    <property type="match status" value="1"/>
</dbReference>
<dbReference type="KEGG" id="kphy:AOZ06_30850"/>
<sequence>MRTIDDVRAALARTPAVVLVSGAAGMGKTWLTAEILTAAPEAIPVDCRGLPDEPHVAIRELVRGLLEAGGPAVQAAEALAAAEAGTERGTPDYRTCAAVRELLAVTVAQSGSPVLVVVDDVDLADRWSRHTLRCCASRLPNDVALLLTHTPGSRRPLWARWGSAALHRFQLGPLSAADVEGPPEWAAAVHRLTGGIPLFVTEVLAHLKPDDNDPQEALLRRGVPQTVVDLAAERLRTLPAAARRLVNAAAVLRGPFTADIPAEMCRIDVDRARALLTHAVDADLLTLCHAGAFEFQPPLIGLAVAQTTPAVERRRMHATVARVLDRRGEQSTELVHHSRAAGDLATAARHAEKAAERAVRSGEPEAAVALLRTLLCDAALPSRIRAALAGRLGRLALDSLAYDETMALLRDLLADDLLPDGVRGELRLHLGLLVGNQAGDGDEQRAHLLVAVRELRRRPLLAARAMSALAMPCWGSGPLGEHLSWVARLDRTLPDRGDPVLRMAIRVNRAGALLQMGDACAWQAIAELPDAPAGTGERHELARGYSNFTDIAISLGHYASAGEFHAKAEHLAGRTRPSYLHHMIISNGLRLAMAVGQWSSLESAAREHVTASAPTPFAAADASVVLGHLALARGEWAEADEFLRAPGLRSTNGWCSHVVLVAAATRVRLAMARGQVDDAVPDLTRALDMVRAKEIWAWAAELADAGVRALLHVGDIASAQRLAGEFATDIASRDCPFGHAMVPGCRGAIAAEHGRFTDAAALHAESAALLSALPRPYEQAAAMEAAARCLLATGQPEAVEQLADASRLFTTLGATWDAARCGRLAREHGGMPGPRRGRRGYGAELSPREQEVARLMALGRTNRQIAEVLFLSPRTVERHAARVLHKLGVTRREDIGDYP</sequence>
<dbReference type="SUPFAM" id="SSF46894">
    <property type="entry name" value="C-terminal effector domain of the bipartite response regulators"/>
    <property type="match status" value="1"/>
</dbReference>
<dbReference type="Pfam" id="PF00196">
    <property type="entry name" value="GerE"/>
    <property type="match status" value="1"/>
</dbReference>
<dbReference type="PANTHER" id="PTHR16305">
    <property type="entry name" value="TESTICULAR SOLUBLE ADENYLYL CYCLASE"/>
    <property type="match status" value="1"/>
</dbReference>
<proteinExistence type="predicted"/>
<dbReference type="InterPro" id="IPR041664">
    <property type="entry name" value="AAA_16"/>
</dbReference>
<dbReference type="SMART" id="SM00421">
    <property type="entry name" value="HTH_LUXR"/>
    <property type="match status" value="1"/>
</dbReference>
<dbReference type="GO" id="GO:0005737">
    <property type="term" value="C:cytoplasm"/>
    <property type="evidence" value="ECO:0007669"/>
    <property type="project" value="TreeGrafter"/>
</dbReference>
<evidence type="ECO:0000256" key="2">
    <source>
        <dbReference type="ARBA" id="ARBA00022840"/>
    </source>
</evidence>
<dbReference type="GO" id="GO:0005524">
    <property type="term" value="F:ATP binding"/>
    <property type="evidence" value="ECO:0007669"/>
    <property type="project" value="UniProtKB-KW"/>
</dbReference>
<dbReference type="Proteomes" id="UP000063699">
    <property type="component" value="Chromosome"/>
</dbReference>
<name>A0A0N9I4Z0_9PSEU</name>
<dbReference type="InterPro" id="IPR000792">
    <property type="entry name" value="Tscrpt_reg_LuxR_C"/>
</dbReference>
<dbReference type="PANTHER" id="PTHR16305:SF35">
    <property type="entry name" value="TRANSCRIPTIONAL ACTIVATOR DOMAIN"/>
    <property type="match status" value="1"/>
</dbReference>
<dbReference type="Gene3D" id="3.40.50.300">
    <property type="entry name" value="P-loop containing nucleotide triphosphate hydrolases"/>
    <property type="match status" value="1"/>
</dbReference>
<dbReference type="PROSITE" id="PS00622">
    <property type="entry name" value="HTH_LUXR_1"/>
    <property type="match status" value="1"/>
</dbReference>
<dbReference type="GO" id="GO:0003677">
    <property type="term" value="F:DNA binding"/>
    <property type="evidence" value="ECO:0007669"/>
    <property type="project" value="InterPro"/>
</dbReference>
<dbReference type="InterPro" id="IPR027417">
    <property type="entry name" value="P-loop_NTPase"/>
</dbReference>
<dbReference type="OrthoDB" id="5476461at2"/>
<dbReference type="AlphaFoldDB" id="A0A0N9I4Z0"/>
<dbReference type="Gene3D" id="1.10.10.10">
    <property type="entry name" value="Winged helix-like DNA-binding domain superfamily/Winged helix DNA-binding domain"/>
    <property type="match status" value="1"/>
</dbReference>
<dbReference type="PRINTS" id="PR00038">
    <property type="entry name" value="HTHLUXR"/>
</dbReference>
<dbReference type="GO" id="GO:0004016">
    <property type="term" value="F:adenylate cyclase activity"/>
    <property type="evidence" value="ECO:0007669"/>
    <property type="project" value="TreeGrafter"/>
</dbReference>
<protein>
    <recommendedName>
        <fullName evidence="3">HTH luxR-type domain-containing protein</fullName>
    </recommendedName>
</protein>
<gene>
    <name evidence="4" type="ORF">AOZ06_30850</name>
</gene>
<dbReference type="SUPFAM" id="SSF52540">
    <property type="entry name" value="P-loop containing nucleoside triphosphate hydrolases"/>
    <property type="match status" value="1"/>
</dbReference>
<reference evidence="4 5" key="1">
    <citation type="submission" date="2015-07" db="EMBL/GenBank/DDBJ databases">
        <title>Genome sequencing of Kibdelosporangium phytohabitans.</title>
        <authorList>
            <person name="Qin S."/>
            <person name="Xing K."/>
        </authorList>
    </citation>
    <scope>NUCLEOTIDE SEQUENCE [LARGE SCALE GENOMIC DNA]</scope>
    <source>
        <strain evidence="4 5">KLBMP1111</strain>
    </source>
</reference>
<keyword evidence="5" id="KW-1185">Reference proteome</keyword>
<accession>A0A0N9I4Z0</accession>